<dbReference type="InterPro" id="IPR005828">
    <property type="entry name" value="MFS_sugar_transport-like"/>
</dbReference>
<evidence type="ECO:0000313" key="12">
    <source>
        <dbReference type="Proteomes" id="UP000271678"/>
    </source>
</evidence>
<keyword evidence="8 9" id="KW-0472">Membrane</keyword>
<dbReference type="PANTHER" id="PTHR48020:SF12">
    <property type="entry name" value="PROTON MYO-INOSITOL COTRANSPORTER"/>
    <property type="match status" value="1"/>
</dbReference>
<dbReference type="Gene3D" id="1.20.1250.20">
    <property type="entry name" value="MFS general substrate transporter like domains"/>
    <property type="match status" value="2"/>
</dbReference>
<feature type="transmembrane region" description="Helical" evidence="9">
    <location>
        <begin position="356"/>
        <end position="379"/>
    </location>
</feature>
<protein>
    <submittedName>
        <fullName evidence="11">MFS transporter</fullName>
    </submittedName>
</protein>
<evidence type="ECO:0000256" key="2">
    <source>
        <dbReference type="ARBA" id="ARBA00010992"/>
    </source>
</evidence>
<evidence type="ECO:0000256" key="7">
    <source>
        <dbReference type="ARBA" id="ARBA00022989"/>
    </source>
</evidence>
<keyword evidence="3" id="KW-0813">Transport</keyword>
<feature type="transmembrane region" description="Helical" evidence="9">
    <location>
        <begin position="205"/>
        <end position="223"/>
    </location>
</feature>
<dbReference type="RefSeq" id="WP_123270314.1">
    <property type="nucleotide sequence ID" value="NZ_RJJQ01000003.1"/>
</dbReference>
<dbReference type="InterPro" id="IPR020846">
    <property type="entry name" value="MFS_dom"/>
</dbReference>
<dbReference type="CDD" id="cd17359">
    <property type="entry name" value="MFS_XylE_like"/>
    <property type="match status" value="1"/>
</dbReference>
<feature type="transmembrane region" description="Helical" evidence="9">
    <location>
        <begin position="456"/>
        <end position="476"/>
    </location>
</feature>
<keyword evidence="4" id="KW-1003">Cell membrane</keyword>
<dbReference type="GO" id="GO:0022857">
    <property type="term" value="F:transmembrane transporter activity"/>
    <property type="evidence" value="ECO:0007669"/>
    <property type="project" value="InterPro"/>
</dbReference>
<dbReference type="Proteomes" id="UP000271678">
    <property type="component" value="Unassembled WGS sequence"/>
</dbReference>
<dbReference type="PANTHER" id="PTHR48020">
    <property type="entry name" value="PROTON MYO-INOSITOL COTRANSPORTER"/>
    <property type="match status" value="1"/>
</dbReference>
<accession>A0A3M9MFE5</accession>
<evidence type="ECO:0000256" key="1">
    <source>
        <dbReference type="ARBA" id="ARBA00004651"/>
    </source>
</evidence>
<reference evidence="11 12" key="1">
    <citation type="submission" date="2018-11" db="EMBL/GenBank/DDBJ databases">
        <title>Draft genome of Simplicispira Flexivirga sp. BO-16.</title>
        <authorList>
            <person name="Im W.T."/>
        </authorList>
    </citation>
    <scope>NUCLEOTIDE SEQUENCE [LARGE SCALE GENOMIC DNA]</scope>
    <source>
        <strain evidence="11 12">BO-16</strain>
    </source>
</reference>
<keyword evidence="5" id="KW-0762">Sugar transport</keyword>
<feature type="transmembrane region" description="Helical" evidence="9">
    <location>
        <begin position="290"/>
        <end position="316"/>
    </location>
</feature>
<feature type="transmembrane region" description="Helical" evidence="9">
    <location>
        <begin position="117"/>
        <end position="138"/>
    </location>
</feature>
<dbReference type="EMBL" id="RJJQ01000003">
    <property type="protein sequence ID" value="RNI24271.1"/>
    <property type="molecule type" value="Genomic_DNA"/>
</dbReference>
<organism evidence="11 12">
    <name type="scientific">Flexivirga caeni</name>
    <dbReference type="NCBI Taxonomy" id="2294115"/>
    <lineage>
        <taxon>Bacteria</taxon>
        <taxon>Bacillati</taxon>
        <taxon>Actinomycetota</taxon>
        <taxon>Actinomycetes</taxon>
        <taxon>Micrococcales</taxon>
        <taxon>Dermacoccaceae</taxon>
        <taxon>Flexivirga</taxon>
    </lineage>
</organism>
<dbReference type="PROSITE" id="PS00217">
    <property type="entry name" value="SUGAR_TRANSPORT_2"/>
    <property type="match status" value="1"/>
</dbReference>
<feature type="domain" description="Major facilitator superfamily (MFS) profile" evidence="10">
    <location>
        <begin position="25"/>
        <end position="484"/>
    </location>
</feature>
<keyword evidence="12" id="KW-1185">Reference proteome</keyword>
<dbReference type="InterPro" id="IPR005829">
    <property type="entry name" value="Sugar_transporter_CS"/>
</dbReference>
<evidence type="ECO:0000256" key="6">
    <source>
        <dbReference type="ARBA" id="ARBA00022692"/>
    </source>
</evidence>
<dbReference type="PRINTS" id="PR00171">
    <property type="entry name" value="SUGRTRNSPORT"/>
</dbReference>
<dbReference type="InterPro" id="IPR050814">
    <property type="entry name" value="Myo-inositol_Transporter"/>
</dbReference>
<name>A0A3M9MFE5_9MICO</name>
<feature type="transmembrane region" description="Helical" evidence="9">
    <location>
        <begin position="150"/>
        <end position="173"/>
    </location>
</feature>
<dbReference type="GO" id="GO:0005886">
    <property type="term" value="C:plasma membrane"/>
    <property type="evidence" value="ECO:0007669"/>
    <property type="project" value="UniProtKB-SubCell"/>
</dbReference>
<dbReference type="InterPro" id="IPR047984">
    <property type="entry name" value="XylE-like"/>
</dbReference>
<proteinExistence type="inferred from homology"/>
<dbReference type="SUPFAM" id="SSF103473">
    <property type="entry name" value="MFS general substrate transporter"/>
    <property type="match status" value="1"/>
</dbReference>
<dbReference type="PROSITE" id="PS00216">
    <property type="entry name" value="SUGAR_TRANSPORT_1"/>
    <property type="match status" value="1"/>
</dbReference>
<feature type="transmembrane region" description="Helical" evidence="9">
    <location>
        <begin position="21"/>
        <end position="38"/>
    </location>
</feature>
<feature type="transmembrane region" description="Helical" evidence="9">
    <location>
        <begin position="58"/>
        <end position="79"/>
    </location>
</feature>
<feature type="transmembrane region" description="Helical" evidence="9">
    <location>
        <begin position="91"/>
        <end position="111"/>
    </location>
</feature>
<gene>
    <name evidence="11" type="ORF">EFY87_04695</name>
</gene>
<feature type="transmembrane region" description="Helical" evidence="9">
    <location>
        <begin position="391"/>
        <end position="419"/>
    </location>
</feature>
<dbReference type="OrthoDB" id="9787026at2"/>
<dbReference type="InterPro" id="IPR003663">
    <property type="entry name" value="Sugar/inositol_transpt"/>
</dbReference>
<dbReference type="InterPro" id="IPR036259">
    <property type="entry name" value="MFS_trans_sf"/>
</dbReference>
<feature type="transmembrane region" description="Helical" evidence="9">
    <location>
        <begin position="328"/>
        <end position="349"/>
    </location>
</feature>
<dbReference type="AlphaFoldDB" id="A0A3M9MFE5"/>
<evidence type="ECO:0000313" key="11">
    <source>
        <dbReference type="EMBL" id="RNI24271.1"/>
    </source>
</evidence>
<evidence type="ECO:0000256" key="8">
    <source>
        <dbReference type="ARBA" id="ARBA00023136"/>
    </source>
</evidence>
<keyword evidence="7 9" id="KW-1133">Transmembrane helix</keyword>
<evidence type="ECO:0000256" key="5">
    <source>
        <dbReference type="ARBA" id="ARBA00022597"/>
    </source>
</evidence>
<evidence type="ECO:0000256" key="9">
    <source>
        <dbReference type="SAM" id="Phobius"/>
    </source>
</evidence>
<comment type="similarity">
    <text evidence="2">Belongs to the major facilitator superfamily. Sugar transporter (TC 2.A.1.1) family.</text>
</comment>
<evidence type="ECO:0000256" key="4">
    <source>
        <dbReference type="ARBA" id="ARBA00022475"/>
    </source>
</evidence>
<dbReference type="Pfam" id="PF00083">
    <property type="entry name" value="Sugar_tr"/>
    <property type="match status" value="1"/>
</dbReference>
<dbReference type="PROSITE" id="PS50850">
    <property type="entry name" value="MFS"/>
    <property type="match status" value="1"/>
</dbReference>
<dbReference type="FunFam" id="1.20.1250.20:FF:000122">
    <property type="entry name" value="D-xylose transporter XylE"/>
    <property type="match status" value="1"/>
</dbReference>
<evidence type="ECO:0000256" key="3">
    <source>
        <dbReference type="ARBA" id="ARBA00022448"/>
    </source>
</evidence>
<feature type="transmembrane region" description="Helical" evidence="9">
    <location>
        <begin position="431"/>
        <end position="450"/>
    </location>
</feature>
<comment type="subcellular location">
    <subcellularLocation>
        <location evidence="1">Cell membrane</location>
        <topology evidence="1">Multi-pass membrane protein</topology>
    </subcellularLocation>
</comment>
<keyword evidence="6 9" id="KW-0812">Transmembrane</keyword>
<sequence length="499" mass="52465">MSKDPAPTGSPSADEGEGGHGVGLIAAVAAMGGFLFGYDSSVINGAVDAIQFHFHVHSSFLLGFAVAIALLGAAVGAVFAGQWADRWGRLLVMRVAALLFLIAAIGTAVAPDLITLMVFRVIGGLGIGVASVIAPTYIAEVSPARIRGRLASLQQLAIVFGIFAALLVDYAFYLGGGHCAAPDIPKHGSVHCAIASSGEIASIPAWRWMFLAMLVPAVIYGGLSLTIPESPRYLLAAGKDTRAREVLERVLGLRGEALVVKVNSIKDSLKREKPPAWSDLRGPALGLLPIVWIGLLLSVFQQFVGINVIFYFSTVLWSAVGFSSNDSFVISVISSLINIAATFIAIAFVDKVGRKPLLLIGSAGMTVTLGTMAVIFGTANVTNGQPHLSGAAGPIALVAANLFVVAFALSWGPVVWVLLGELFPNRIRASGLAVAAGAQWIANFAITETFSPLKDLSLGVAYGLYALFALLSFVFVSRWVRETKGMELEDMDDQLRVSS</sequence>
<comment type="caution">
    <text evidence="11">The sequence shown here is derived from an EMBL/GenBank/DDBJ whole genome shotgun (WGS) entry which is preliminary data.</text>
</comment>
<evidence type="ECO:0000259" key="10">
    <source>
        <dbReference type="PROSITE" id="PS50850"/>
    </source>
</evidence>